<dbReference type="EMBL" id="JAXCLA010000003">
    <property type="protein sequence ID" value="MDY0744640.1"/>
    <property type="molecule type" value="Genomic_DNA"/>
</dbReference>
<dbReference type="NCBIfam" id="TIGR02595">
    <property type="entry name" value="PEP_CTERM"/>
    <property type="match status" value="1"/>
</dbReference>
<sequence length="383" mass="38366">MKARRYKMLCAALLACGLLGAQASQAQGFTDLGPSQPTLSGLSASGGLIAGYSNTTHLYYTWTATRGLQTIGGYWLGGDADVSANGAWISGSALNAATGNTEAALYNVASGQWTTLGSLGTGLGGSASSAWGVSGDGRTVVGLAWVSGGLGHAMKWTASGGMVDLGSSVAGAGSRANDTSFDGGIVVGWQDSAAGARQGAFWRDGTETVLADGAGTVLGEASAISADGEWIVGRGLTRGAQSWRYNTTTGVTEYLGDFKNGGTFSFDLNGAVDVSADGSVILGIDRTASGPPTQGYGTIWVEGVGLMSLTDYAASRGVVLPAGTTLALPLAMSSDGSTLSGITNTGHAFTVSVTAVPEPASYALLLGGLGLVGFVSRRRASAR</sequence>
<dbReference type="InterPro" id="IPR013424">
    <property type="entry name" value="Ice-binding_C"/>
</dbReference>
<dbReference type="RefSeq" id="WP_320422555.1">
    <property type="nucleotide sequence ID" value="NZ_JAXCLA010000003.1"/>
</dbReference>
<keyword evidence="4" id="KW-1185">Reference proteome</keyword>
<evidence type="ECO:0000313" key="4">
    <source>
        <dbReference type="Proteomes" id="UP001285263"/>
    </source>
</evidence>
<evidence type="ECO:0000313" key="3">
    <source>
        <dbReference type="EMBL" id="MDY0744640.1"/>
    </source>
</evidence>
<feature type="domain" description="Ice-binding protein C-terminal" evidence="2">
    <location>
        <begin position="355"/>
        <end position="379"/>
    </location>
</feature>
<evidence type="ECO:0000256" key="1">
    <source>
        <dbReference type="SAM" id="SignalP"/>
    </source>
</evidence>
<feature type="signal peptide" evidence="1">
    <location>
        <begin position="1"/>
        <end position="26"/>
    </location>
</feature>
<name>A0ABU5DED5_9BURK</name>
<proteinExistence type="predicted"/>
<organism evidence="3 4">
    <name type="scientific">Roseateles agri</name>
    <dbReference type="NCBI Taxonomy" id="3098619"/>
    <lineage>
        <taxon>Bacteria</taxon>
        <taxon>Pseudomonadati</taxon>
        <taxon>Pseudomonadota</taxon>
        <taxon>Betaproteobacteria</taxon>
        <taxon>Burkholderiales</taxon>
        <taxon>Sphaerotilaceae</taxon>
        <taxon>Roseateles</taxon>
    </lineage>
</organism>
<protein>
    <submittedName>
        <fullName evidence="3">PEP-CTERM sorting domain-containing protein</fullName>
    </submittedName>
</protein>
<comment type="caution">
    <text evidence="3">The sequence shown here is derived from an EMBL/GenBank/DDBJ whole genome shotgun (WGS) entry which is preliminary data.</text>
</comment>
<accession>A0ABU5DED5</accession>
<dbReference type="Proteomes" id="UP001285263">
    <property type="component" value="Unassembled WGS sequence"/>
</dbReference>
<feature type="chain" id="PRO_5046236692" evidence="1">
    <location>
        <begin position="27"/>
        <end position="383"/>
    </location>
</feature>
<gene>
    <name evidence="3" type="ORF">SNE35_08985</name>
</gene>
<evidence type="ECO:0000259" key="2">
    <source>
        <dbReference type="Pfam" id="PF07589"/>
    </source>
</evidence>
<keyword evidence="1" id="KW-0732">Signal</keyword>
<dbReference type="Pfam" id="PF07589">
    <property type="entry name" value="PEP-CTERM"/>
    <property type="match status" value="1"/>
</dbReference>
<reference evidence="3 4" key="1">
    <citation type="submission" date="2023-11" db="EMBL/GenBank/DDBJ databases">
        <title>Paucibacter sp. nov., isolated from fresh soil in Korea.</title>
        <authorList>
            <person name="Le N.T.T."/>
        </authorList>
    </citation>
    <scope>NUCLEOTIDE SEQUENCE [LARGE SCALE GENOMIC DNA]</scope>
    <source>
        <strain evidence="3 4">R3-3</strain>
    </source>
</reference>